<keyword evidence="1" id="KW-0732">Signal</keyword>
<proteinExistence type="predicted"/>
<dbReference type="AlphaFoldDB" id="A0AAD7B0T0"/>
<reference evidence="4" key="1">
    <citation type="submission" date="2023-03" db="EMBL/GenBank/DDBJ databases">
        <title>Massive genome expansion in bonnet fungi (Mycena s.s.) driven by repeated elements and novel gene families across ecological guilds.</title>
        <authorList>
            <consortium name="Lawrence Berkeley National Laboratory"/>
            <person name="Harder C.B."/>
            <person name="Miyauchi S."/>
            <person name="Viragh M."/>
            <person name="Kuo A."/>
            <person name="Thoen E."/>
            <person name="Andreopoulos B."/>
            <person name="Lu D."/>
            <person name="Skrede I."/>
            <person name="Drula E."/>
            <person name="Henrissat B."/>
            <person name="Morin E."/>
            <person name="Kohler A."/>
            <person name="Barry K."/>
            <person name="LaButti K."/>
            <person name="Morin E."/>
            <person name="Salamov A."/>
            <person name="Lipzen A."/>
            <person name="Mereny Z."/>
            <person name="Hegedus B."/>
            <person name="Baldrian P."/>
            <person name="Stursova M."/>
            <person name="Weitz H."/>
            <person name="Taylor A."/>
            <person name="Grigoriev I.V."/>
            <person name="Nagy L.G."/>
            <person name="Martin F."/>
            <person name="Kauserud H."/>
        </authorList>
    </citation>
    <scope>NUCLEOTIDE SEQUENCE</scope>
    <source>
        <strain evidence="4">9284</strain>
    </source>
</reference>
<keyword evidence="5" id="KW-1185">Reference proteome</keyword>
<gene>
    <name evidence="4" type="ORF">FB45DRAFT_948144</name>
</gene>
<name>A0AAD7B0T0_9AGAR</name>
<evidence type="ECO:0000256" key="1">
    <source>
        <dbReference type="ARBA" id="ARBA00022729"/>
    </source>
</evidence>
<feature type="region of interest" description="Disordered" evidence="2">
    <location>
        <begin position="125"/>
        <end position="147"/>
    </location>
</feature>
<feature type="compositionally biased region" description="Polar residues" evidence="2">
    <location>
        <begin position="135"/>
        <end position="147"/>
    </location>
</feature>
<dbReference type="EMBL" id="JARKIF010000050">
    <property type="protein sequence ID" value="KAJ7607357.1"/>
    <property type="molecule type" value="Genomic_DNA"/>
</dbReference>
<keyword evidence="3" id="KW-0812">Transmembrane</keyword>
<organism evidence="4 5">
    <name type="scientific">Roridomyces roridus</name>
    <dbReference type="NCBI Taxonomy" id="1738132"/>
    <lineage>
        <taxon>Eukaryota</taxon>
        <taxon>Fungi</taxon>
        <taxon>Dikarya</taxon>
        <taxon>Basidiomycota</taxon>
        <taxon>Agaricomycotina</taxon>
        <taxon>Agaricomycetes</taxon>
        <taxon>Agaricomycetidae</taxon>
        <taxon>Agaricales</taxon>
        <taxon>Marasmiineae</taxon>
        <taxon>Mycenaceae</taxon>
        <taxon>Roridomyces</taxon>
    </lineage>
</organism>
<evidence type="ECO:0000256" key="2">
    <source>
        <dbReference type="SAM" id="MobiDB-lite"/>
    </source>
</evidence>
<accession>A0AAD7B0T0</accession>
<keyword evidence="3" id="KW-0472">Membrane</keyword>
<sequence length="147" mass="16295">MSHMSRITRSRLRSHHTALFLSSTSMAPVGTPKESPKPQPMGGNIPVIFLVTTGTIVLLFVLWRRAAALRSVISHQLKTITRTEGAIRLSEDDGPPAREFLEDDYDEDHTGLELEIDASLADRLRDREVAAPSEPQISSRPTPQDVL</sequence>
<keyword evidence="3" id="KW-1133">Transmembrane helix</keyword>
<feature type="transmembrane region" description="Helical" evidence="3">
    <location>
        <begin position="42"/>
        <end position="63"/>
    </location>
</feature>
<evidence type="ECO:0000313" key="4">
    <source>
        <dbReference type="EMBL" id="KAJ7607357.1"/>
    </source>
</evidence>
<evidence type="ECO:0000313" key="5">
    <source>
        <dbReference type="Proteomes" id="UP001221142"/>
    </source>
</evidence>
<dbReference type="Proteomes" id="UP001221142">
    <property type="component" value="Unassembled WGS sequence"/>
</dbReference>
<dbReference type="PROSITE" id="PS01039">
    <property type="entry name" value="SBP_BACTERIAL_3"/>
    <property type="match status" value="1"/>
</dbReference>
<evidence type="ECO:0000256" key="3">
    <source>
        <dbReference type="SAM" id="Phobius"/>
    </source>
</evidence>
<protein>
    <submittedName>
        <fullName evidence="4">Uncharacterized protein</fullName>
    </submittedName>
</protein>
<dbReference type="InterPro" id="IPR018313">
    <property type="entry name" value="SBP_3_CS"/>
</dbReference>
<comment type="caution">
    <text evidence="4">The sequence shown here is derived from an EMBL/GenBank/DDBJ whole genome shotgun (WGS) entry which is preliminary data.</text>
</comment>